<dbReference type="CDD" id="cd00590">
    <property type="entry name" value="RRM_SF"/>
    <property type="match status" value="1"/>
</dbReference>
<dbReference type="SUPFAM" id="SSF54928">
    <property type="entry name" value="RNA-binding domain, RBD"/>
    <property type="match status" value="1"/>
</dbReference>
<evidence type="ECO:0000313" key="4">
    <source>
        <dbReference type="EMBL" id="OQV13664.1"/>
    </source>
</evidence>
<dbReference type="GO" id="GO:0003723">
    <property type="term" value="F:RNA binding"/>
    <property type="evidence" value="ECO:0007669"/>
    <property type="project" value="UniProtKB-UniRule"/>
</dbReference>
<keyword evidence="1" id="KW-0694">RNA-binding</keyword>
<organism evidence="4 5">
    <name type="scientific">Hypsibius exemplaris</name>
    <name type="common">Freshwater tardigrade</name>
    <dbReference type="NCBI Taxonomy" id="2072580"/>
    <lineage>
        <taxon>Eukaryota</taxon>
        <taxon>Metazoa</taxon>
        <taxon>Ecdysozoa</taxon>
        <taxon>Tardigrada</taxon>
        <taxon>Eutardigrada</taxon>
        <taxon>Parachela</taxon>
        <taxon>Hypsibioidea</taxon>
        <taxon>Hypsibiidae</taxon>
        <taxon>Hypsibius</taxon>
    </lineage>
</organism>
<comment type="caution">
    <text evidence="4">The sequence shown here is derived from an EMBL/GenBank/DDBJ whole genome shotgun (WGS) entry which is preliminary data.</text>
</comment>
<feature type="compositionally biased region" description="Polar residues" evidence="2">
    <location>
        <begin position="225"/>
        <end position="240"/>
    </location>
</feature>
<keyword evidence="5" id="KW-1185">Reference proteome</keyword>
<dbReference type="AlphaFoldDB" id="A0A1W0WEM4"/>
<feature type="domain" description="RRM" evidence="3">
    <location>
        <begin position="48"/>
        <end position="132"/>
    </location>
</feature>
<dbReference type="InterPro" id="IPR000504">
    <property type="entry name" value="RRM_dom"/>
</dbReference>
<dbReference type="Pfam" id="PF00076">
    <property type="entry name" value="RRM_1"/>
    <property type="match status" value="1"/>
</dbReference>
<dbReference type="Proteomes" id="UP000192578">
    <property type="component" value="Unassembled WGS sequence"/>
</dbReference>
<protein>
    <recommendedName>
        <fullName evidence="3">RRM domain-containing protein</fullName>
    </recommendedName>
</protein>
<evidence type="ECO:0000256" key="1">
    <source>
        <dbReference type="PROSITE-ProRule" id="PRU00176"/>
    </source>
</evidence>
<dbReference type="Gene3D" id="3.30.70.330">
    <property type="match status" value="2"/>
</dbReference>
<sequence>MSTSRTVSQTSKGYAKAYDKAYHSSERTSLHNIIFTYIPQEILCAIPGATYNPAVPTPTRPFDEEFLATLVQNFGTGRPSFVACKIVRHHNGANSNTAFALFRDEADASSAVEQLNGLAIGNKRLKISKDRKGEGICITNANVRVKDFPPQWTPEEVAQHIAPDHPVEKLSPVTWDKTDPSIALTFILFSKTTGAEEAVKLHGTTVDAAGKSFTLQVILTRKHAQPNSPSEPTTSIPTQMDDSDTDSDHDSSPFPRDTAY</sequence>
<dbReference type="InterPro" id="IPR035979">
    <property type="entry name" value="RBD_domain_sf"/>
</dbReference>
<proteinExistence type="predicted"/>
<accession>A0A1W0WEM4</accession>
<evidence type="ECO:0000256" key="2">
    <source>
        <dbReference type="SAM" id="MobiDB-lite"/>
    </source>
</evidence>
<feature type="region of interest" description="Disordered" evidence="2">
    <location>
        <begin position="221"/>
        <end position="260"/>
    </location>
</feature>
<evidence type="ECO:0000259" key="3">
    <source>
        <dbReference type="PROSITE" id="PS50102"/>
    </source>
</evidence>
<dbReference type="EMBL" id="MTYJ01000119">
    <property type="protein sequence ID" value="OQV13664.1"/>
    <property type="molecule type" value="Genomic_DNA"/>
</dbReference>
<dbReference type="InterPro" id="IPR012677">
    <property type="entry name" value="Nucleotide-bd_a/b_plait_sf"/>
</dbReference>
<dbReference type="PROSITE" id="PS50102">
    <property type="entry name" value="RRM"/>
    <property type="match status" value="1"/>
</dbReference>
<gene>
    <name evidence="4" type="ORF">BV898_12134</name>
</gene>
<evidence type="ECO:0000313" key="5">
    <source>
        <dbReference type="Proteomes" id="UP000192578"/>
    </source>
</evidence>
<reference evidence="5" key="1">
    <citation type="submission" date="2017-01" db="EMBL/GenBank/DDBJ databases">
        <title>Comparative genomics of anhydrobiosis in the tardigrade Hypsibius dujardini.</title>
        <authorList>
            <person name="Yoshida Y."/>
            <person name="Koutsovoulos G."/>
            <person name="Laetsch D."/>
            <person name="Stevens L."/>
            <person name="Kumar S."/>
            <person name="Horikawa D."/>
            <person name="Ishino K."/>
            <person name="Komine S."/>
            <person name="Tomita M."/>
            <person name="Blaxter M."/>
            <person name="Arakawa K."/>
        </authorList>
    </citation>
    <scope>NUCLEOTIDE SEQUENCE [LARGE SCALE GENOMIC DNA]</scope>
    <source>
        <strain evidence="5">Z151</strain>
    </source>
</reference>
<name>A0A1W0WEM4_HYPEX</name>